<comment type="caution">
    <text evidence="1">The sequence shown here is derived from an EMBL/GenBank/DDBJ whole genome shotgun (WGS) entry which is preliminary data.</text>
</comment>
<keyword evidence="2" id="KW-1185">Reference proteome</keyword>
<sequence>MGLERKRRPCILLKGLPDAIEKGPFKIQDEKEHLNKILLELDEKINVKSAEFAEHINEYCDNASLDEPELDLNNDTDV</sequence>
<evidence type="ECO:0000313" key="2">
    <source>
        <dbReference type="Proteomes" id="UP000789375"/>
    </source>
</evidence>
<gene>
    <name evidence="1" type="ORF">FMOSSE_LOCUS3509</name>
</gene>
<dbReference type="AlphaFoldDB" id="A0A9N8WQX5"/>
<dbReference type="Proteomes" id="UP000789375">
    <property type="component" value="Unassembled WGS sequence"/>
</dbReference>
<evidence type="ECO:0000313" key="1">
    <source>
        <dbReference type="EMBL" id="CAG8490582.1"/>
    </source>
</evidence>
<protein>
    <submittedName>
        <fullName evidence="1">655_t:CDS:1</fullName>
    </submittedName>
</protein>
<accession>A0A9N8WQX5</accession>
<organism evidence="1 2">
    <name type="scientific">Funneliformis mosseae</name>
    <name type="common">Endomycorrhizal fungus</name>
    <name type="synonym">Glomus mosseae</name>
    <dbReference type="NCBI Taxonomy" id="27381"/>
    <lineage>
        <taxon>Eukaryota</taxon>
        <taxon>Fungi</taxon>
        <taxon>Fungi incertae sedis</taxon>
        <taxon>Mucoromycota</taxon>
        <taxon>Glomeromycotina</taxon>
        <taxon>Glomeromycetes</taxon>
        <taxon>Glomerales</taxon>
        <taxon>Glomeraceae</taxon>
        <taxon>Funneliformis</taxon>
    </lineage>
</organism>
<dbReference type="EMBL" id="CAJVPP010000529">
    <property type="protein sequence ID" value="CAG8490582.1"/>
    <property type="molecule type" value="Genomic_DNA"/>
</dbReference>
<reference evidence="1" key="1">
    <citation type="submission" date="2021-06" db="EMBL/GenBank/DDBJ databases">
        <authorList>
            <person name="Kallberg Y."/>
            <person name="Tangrot J."/>
            <person name="Rosling A."/>
        </authorList>
    </citation>
    <scope>NUCLEOTIDE SEQUENCE</scope>
    <source>
        <strain evidence="1">87-6 pot B 2015</strain>
    </source>
</reference>
<name>A0A9N8WQX5_FUNMO</name>
<proteinExistence type="predicted"/>